<feature type="transmembrane region" description="Helical" evidence="6">
    <location>
        <begin position="341"/>
        <end position="360"/>
    </location>
</feature>
<evidence type="ECO:0000256" key="5">
    <source>
        <dbReference type="RuleBase" id="RU000320"/>
    </source>
</evidence>
<dbReference type="PRINTS" id="PR01435">
    <property type="entry name" value="NPOXDRDTASE5"/>
</dbReference>
<evidence type="ECO:0000313" key="9">
    <source>
        <dbReference type="EMBL" id="ROH89092.1"/>
    </source>
</evidence>
<reference evidence="9 10" key="1">
    <citation type="submission" date="2018-10" db="EMBL/GenBank/DDBJ databases">
        <authorList>
            <person name="Chen W.-M."/>
        </authorList>
    </citation>
    <scope>NUCLEOTIDE SEQUENCE [LARGE SCALE GENOMIC DNA]</scope>
    <source>
        <strain evidence="9 10">THS-13</strain>
    </source>
</reference>
<feature type="transmembrane region" description="Helical" evidence="6">
    <location>
        <begin position="615"/>
        <end position="635"/>
    </location>
</feature>
<dbReference type="InterPro" id="IPR003945">
    <property type="entry name" value="NU5C-like"/>
</dbReference>
<dbReference type="InterPro" id="IPR001750">
    <property type="entry name" value="ND/Mrp_TM"/>
</dbReference>
<dbReference type="GO" id="GO:0042773">
    <property type="term" value="P:ATP synthesis coupled electron transport"/>
    <property type="evidence" value="ECO:0007669"/>
    <property type="project" value="InterPro"/>
</dbReference>
<sequence>MNLLFLTFLAPLLGFLILAFARGRISENAAAVVGVGSVGISALTTAIVGWDFLHHMPEGGAYTQHLWQWMSVGQFTPSFALRLDALSLTMLGVITGVGFFIHLFASWYMRGDEGYGRFFSYMNLFVASMLFLVLGDNLLFLYFGWEGVGLASYLLIGFWYQDPANGAAARKAFVITRVGDTFMAIGLFILYREFGTLNIQELATLAPAAWPVVNGVGATGATVVALLLLGGAVGKSAQLPLQTWLPDAMAGPTPVSALIHAATMVTAGVYLIARTHALFELSPFALQCVGAIGAITLLMAGFIALMQTDIKKILAYSTMSQIGYMFLAEGVGAYQPAVFHLMTHAFFKALLFLSSGSVILAMHHEQDIFKMGGLRKHIPFVFACMLIGTLALTAFPFTSGFYSKDEILHQAYLTGHHELWLAGLFGAFLTSVYSFRLIFITFFGPERWRSQPATHGHDEHHGLGPKDDPHGAHTLDHHIPLGVLLLLAIVGGFIHLPLGSVLPEAHIPEGDHGPAWIAYLPVLVSLLGILVSWFLFLKKPGIPAALKNGALTKYIGQFWKSAFGFDWLYDRLFVRPFVWAANINKNDIVDWFIGLIPASLTGANGLLALTQNGKLRWYALVAGAGACALLAAVALH</sequence>
<accession>A0A3N0V8Y4</accession>
<evidence type="ECO:0000256" key="2">
    <source>
        <dbReference type="ARBA" id="ARBA00022692"/>
    </source>
</evidence>
<dbReference type="PANTHER" id="PTHR42829:SF2">
    <property type="entry name" value="NADH-UBIQUINONE OXIDOREDUCTASE CHAIN 5"/>
    <property type="match status" value="1"/>
</dbReference>
<proteinExistence type="predicted"/>
<evidence type="ECO:0000256" key="3">
    <source>
        <dbReference type="ARBA" id="ARBA00022989"/>
    </source>
</evidence>
<feature type="transmembrane region" description="Helical" evidence="6">
    <location>
        <begin position="211"/>
        <end position="234"/>
    </location>
</feature>
<feature type="transmembrane region" description="Helical" evidence="6">
    <location>
        <begin position="588"/>
        <end position="609"/>
    </location>
</feature>
<dbReference type="GO" id="GO:0008137">
    <property type="term" value="F:NADH dehydrogenase (ubiquinone) activity"/>
    <property type="evidence" value="ECO:0007669"/>
    <property type="project" value="InterPro"/>
</dbReference>
<dbReference type="RefSeq" id="WP_123212114.1">
    <property type="nucleotide sequence ID" value="NZ_RJVO01000005.1"/>
</dbReference>
<dbReference type="NCBIfam" id="TIGR01974">
    <property type="entry name" value="NDH_I_L"/>
    <property type="match status" value="1"/>
</dbReference>
<dbReference type="Gene3D" id="1.20.5.2700">
    <property type="match status" value="1"/>
</dbReference>
<feature type="transmembrane region" description="Helical" evidence="6">
    <location>
        <begin position="380"/>
        <end position="399"/>
    </location>
</feature>
<keyword evidence="4 6" id="KW-0472">Membrane</keyword>
<keyword evidence="2 5" id="KW-0812">Transmembrane</keyword>
<dbReference type="FunCoup" id="A0A3N0V8Y4">
    <property type="interactions" value="220"/>
</dbReference>
<dbReference type="InParanoid" id="A0A3N0V8Y4"/>
<feature type="transmembrane region" description="Helical" evidence="6">
    <location>
        <begin position="172"/>
        <end position="191"/>
    </location>
</feature>
<feature type="transmembrane region" description="Helical" evidence="6">
    <location>
        <begin position="140"/>
        <end position="160"/>
    </location>
</feature>
<dbReference type="GO" id="GO:0016020">
    <property type="term" value="C:membrane"/>
    <property type="evidence" value="ECO:0007669"/>
    <property type="project" value="UniProtKB-SubCell"/>
</dbReference>
<feature type="transmembrane region" description="Helical" evidence="6">
    <location>
        <begin position="419"/>
        <end position="443"/>
    </location>
</feature>
<evidence type="ECO:0000259" key="7">
    <source>
        <dbReference type="Pfam" id="PF00361"/>
    </source>
</evidence>
<feature type="transmembrane region" description="Helical" evidence="6">
    <location>
        <begin position="516"/>
        <end position="537"/>
    </location>
</feature>
<keyword evidence="3 6" id="KW-1133">Transmembrane helix</keyword>
<evidence type="ECO:0000256" key="6">
    <source>
        <dbReference type="SAM" id="Phobius"/>
    </source>
</evidence>
<feature type="transmembrane region" description="Helical" evidence="6">
    <location>
        <begin position="284"/>
        <end position="306"/>
    </location>
</feature>
<feature type="transmembrane region" description="Helical" evidence="6">
    <location>
        <begin position="115"/>
        <end position="134"/>
    </location>
</feature>
<dbReference type="Proteomes" id="UP000282106">
    <property type="component" value="Unassembled WGS sequence"/>
</dbReference>
<dbReference type="EMBL" id="RJVO01000005">
    <property type="protein sequence ID" value="ROH89092.1"/>
    <property type="molecule type" value="Genomic_DNA"/>
</dbReference>
<evidence type="ECO:0000256" key="1">
    <source>
        <dbReference type="ARBA" id="ARBA00004127"/>
    </source>
</evidence>
<evidence type="ECO:0000313" key="10">
    <source>
        <dbReference type="Proteomes" id="UP000282106"/>
    </source>
</evidence>
<dbReference type="InterPro" id="IPR018393">
    <property type="entry name" value="NADHpl_OxRdtase_5_subgr"/>
</dbReference>
<evidence type="ECO:0000256" key="4">
    <source>
        <dbReference type="ARBA" id="ARBA00023136"/>
    </source>
</evidence>
<feature type="domain" description="NADH:quinone oxidoreductase/Mrp antiporter transmembrane" evidence="7">
    <location>
        <begin position="136"/>
        <end position="430"/>
    </location>
</feature>
<keyword evidence="9" id="KW-0560">Oxidoreductase</keyword>
<dbReference type="Pfam" id="PF00361">
    <property type="entry name" value="Proton_antipo_M"/>
    <property type="match status" value="1"/>
</dbReference>
<dbReference type="PANTHER" id="PTHR42829">
    <property type="entry name" value="NADH-UBIQUINONE OXIDOREDUCTASE CHAIN 5"/>
    <property type="match status" value="1"/>
</dbReference>
<comment type="subcellular location">
    <subcellularLocation>
        <location evidence="1">Endomembrane system</location>
        <topology evidence="1">Multi-pass membrane protein</topology>
    </subcellularLocation>
    <subcellularLocation>
        <location evidence="5">Membrane</location>
        <topology evidence="5">Multi-pass membrane protein</topology>
    </subcellularLocation>
</comment>
<feature type="transmembrane region" description="Helical" evidence="6">
    <location>
        <begin position="85"/>
        <end position="108"/>
    </location>
</feature>
<dbReference type="PRINTS" id="PR01434">
    <property type="entry name" value="NADHDHGNASE5"/>
</dbReference>
<dbReference type="NCBIfam" id="NF005141">
    <property type="entry name" value="PRK06590.1"/>
    <property type="match status" value="1"/>
</dbReference>
<dbReference type="GO" id="GO:0003954">
    <property type="term" value="F:NADH dehydrogenase activity"/>
    <property type="evidence" value="ECO:0007669"/>
    <property type="project" value="TreeGrafter"/>
</dbReference>
<protein>
    <submittedName>
        <fullName evidence="9">NADH-quinone oxidoreductase subunit L</fullName>
        <ecNumber evidence="9">1.6.5.3</ecNumber>
    </submittedName>
</protein>
<gene>
    <name evidence="9" type="ORF">ED208_11820</name>
</gene>
<dbReference type="GO" id="GO:0015990">
    <property type="term" value="P:electron transport coupled proton transport"/>
    <property type="evidence" value="ECO:0007669"/>
    <property type="project" value="TreeGrafter"/>
</dbReference>
<comment type="caution">
    <text evidence="9">The sequence shown here is derived from an EMBL/GenBank/DDBJ whole genome shotgun (WGS) entry which is preliminary data.</text>
</comment>
<feature type="transmembrane region" description="Helical" evidence="6">
    <location>
        <begin position="255"/>
        <end position="272"/>
    </location>
</feature>
<organism evidence="9 10">
    <name type="scientific">Stagnimonas aquatica</name>
    <dbReference type="NCBI Taxonomy" id="2689987"/>
    <lineage>
        <taxon>Bacteria</taxon>
        <taxon>Pseudomonadati</taxon>
        <taxon>Pseudomonadota</taxon>
        <taxon>Gammaproteobacteria</taxon>
        <taxon>Nevskiales</taxon>
        <taxon>Nevskiaceae</taxon>
        <taxon>Stagnimonas</taxon>
    </lineage>
</organism>
<name>A0A3N0V8Y4_9GAMM</name>
<feature type="transmembrane region" description="Helical" evidence="6">
    <location>
        <begin position="479"/>
        <end position="496"/>
    </location>
</feature>
<keyword evidence="10" id="KW-1185">Reference proteome</keyword>
<dbReference type="GO" id="GO:0012505">
    <property type="term" value="C:endomembrane system"/>
    <property type="evidence" value="ECO:0007669"/>
    <property type="project" value="UniProtKB-SubCell"/>
</dbReference>
<dbReference type="Pfam" id="PF00662">
    <property type="entry name" value="Proton_antipo_N"/>
    <property type="match status" value="1"/>
</dbReference>
<dbReference type="AlphaFoldDB" id="A0A3N0V8Y4"/>
<feature type="transmembrane region" description="Helical" evidence="6">
    <location>
        <begin position="313"/>
        <end position="335"/>
    </location>
</feature>
<feature type="domain" description="NADH-Ubiquinone oxidoreductase (complex I) chain 5 N-terminal" evidence="8">
    <location>
        <begin position="69"/>
        <end position="119"/>
    </location>
</feature>
<evidence type="ECO:0000259" key="8">
    <source>
        <dbReference type="Pfam" id="PF00662"/>
    </source>
</evidence>
<dbReference type="EC" id="1.6.5.3" evidence="9"/>
<dbReference type="InterPro" id="IPR001516">
    <property type="entry name" value="Proton_antipo_N"/>
</dbReference>